<evidence type="ECO:0000313" key="2">
    <source>
        <dbReference type="Proteomes" id="UP000282321"/>
    </source>
</evidence>
<accession>A0A660S4F3</accession>
<dbReference type="Proteomes" id="UP000282321">
    <property type="component" value="Unassembled WGS sequence"/>
</dbReference>
<evidence type="ECO:0000313" key="1">
    <source>
        <dbReference type="EMBL" id="RKX64449.1"/>
    </source>
</evidence>
<reference evidence="1 2" key="1">
    <citation type="submission" date="2018-06" db="EMBL/GenBank/DDBJ databases">
        <title>Extensive metabolic versatility and redundancy in microbially diverse, dynamic hydrothermal sediments.</title>
        <authorList>
            <person name="Dombrowski N."/>
            <person name="Teske A."/>
            <person name="Baker B.J."/>
        </authorList>
    </citation>
    <scope>NUCLEOTIDE SEQUENCE [LARGE SCALE GENOMIC DNA]</scope>
    <source>
        <strain evidence="1">B35_G9</strain>
    </source>
</reference>
<dbReference type="EMBL" id="QNBC01000160">
    <property type="protein sequence ID" value="RKX64449.1"/>
    <property type="molecule type" value="Genomic_DNA"/>
</dbReference>
<proteinExistence type="predicted"/>
<name>A0A660S4F3_UNCT6</name>
<gene>
    <name evidence="1" type="ORF">DRP44_08270</name>
</gene>
<organism evidence="1 2">
    <name type="scientific">candidate division TA06 bacterium</name>
    <dbReference type="NCBI Taxonomy" id="2250710"/>
    <lineage>
        <taxon>Bacteria</taxon>
        <taxon>Bacteria division TA06</taxon>
    </lineage>
</organism>
<sequence length="289" mass="32821">MIPLKLKCPVCSVSLMDEKKLIDNEPSLHLAIEVQGKRGDIWLSSIYGSYDYETNVDIPDNAIVRFFCPVCGKELKSESKCDVCNAPMIPINLEEGGRVRFCSRKGCTNHVIEFKNPELALKLLYDNYSYNNKNTNEINFKRIEEILKKQVKKDNAEKEIISKGTYLYTYCPHCKHTLIKDNMIELAIINKDGEKGILRLSPYLNVFSHESTIRLPEGEPVKDILCPYCGESLMTEENCPVCGSKVANILVTSSTKLVDFKFCSKAGCKWHGISEDDEKSIILEDSDEW</sequence>
<protein>
    <submittedName>
        <fullName evidence="1">Uncharacterized protein</fullName>
    </submittedName>
</protein>
<comment type="caution">
    <text evidence="1">The sequence shown here is derived from an EMBL/GenBank/DDBJ whole genome shotgun (WGS) entry which is preliminary data.</text>
</comment>
<dbReference type="AlphaFoldDB" id="A0A660S4F3"/>